<dbReference type="HOGENOM" id="CLU_053676_0_0_5"/>
<dbReference type="Pfam" id="PF01546">
    <property type="entry name" value="Peptidase_M20"/>
    <property type="match status" value="1"/>
</dbReference>
<dbReference type="InterPro" id="IPR002933">
    <property type="entry name" value="Peptidase_M20"/>
</dbReference>
<keyword evidence="3 9" id="KW-0479">Metal-binding</keyword>
<dbReference type="KEGG" id="pami:JCM7686_pAMI5p217"/>
<evidence type="ECO:0000256" key="9">
    <source>
        <dbReference type="PIRSR" id="PIRSR037215-2"/>
    </source>
</evidence>
<geneLocation type="plasmid" evidence="11 12">
    <name>pAMI5</name>
</geneLocation>
<evidence type="ECO:0000313" key="12">
    <source>
        <dbReference type="Proteomes" id="UP000015480"/>
    </source>
</evidence>
<evidence type="ECO:0000256" key="5">
    <source>
        <dbReference type="ARBA" id="ARBA00022833"/>
    </source>
</evidence>
<feature type="binding site" evidence="9">
    <location>
        <position position="144"/>
    </location>
    <ligand>
        <name>Zn(2+)</name>
        <dbReference type="ChEBI" id="CHEBI:29105"/>
        <label>2</label>
    </ligand>
</feature>
<dbReference type="Gene3D" id="3.40.630.10">
    <property type="entry name" value="Zn peptidases"/>
    <property type="match status" value="1"/>
</dbReference>
<dbReference type="PROSITE" id="PS00759">
    <property type="entry name" value="ARGE_DAPE_CPG2_2"/>
    <property type="match status" value="1"/>
</dbReference>
<dbReference type="PIRSF" id="PIRSF037215">
    <property type="entry name" value="Peptidase_M20B"/>
    <property type="match status" value="1"/>
</dbReference>
<evidence type="ECO:0000256" key="1">
    <source>
        <dbReference type="ARBA" id="ARBA00009692"/>
    </source>
</evidence>
<dbReference type="PANTHER" id="PTHR42994:SF1">
    <property type="entry name" value="PEPTIDASE T"/>
    <property type="match status" value="1"/>
</dbReference>
<dbReference type="InterPro" id="IPR001261">
    <property type="entry name" value="ArgE/DapE_CS"/>
</dbReference>
<dbReference type="AlphaFoldDB" id="S5YIH9"/>
<dbReference type="GO" id="GO:0006518">
    <property type="term" value="P:peptide metabolic process"/>
    <property type="evidence" value="ECO:0007669"/>
    <property type="project" value="InterPro"/>
</dbReference>
<keyword evidence="2" id="KW-0645">Protease</keyword>
<evidence type="ECO:0000256" key="2">
    <source>
        <dbReference type="ARBA" id="ARBA00022670"/>
    </source>
</evidence>
<dbReference type="GO" id="GO:0006508">
    <property type="term" value="P:proteolysis"/>
    <property type="evidence" value="ECO:0007669"/>
    <property type="project" value="UniProtKB-UniRule"/>
</dbReference>
<dbReference type="Proteomes" id="UP000015480">
    <property type="component" value="Plasmid pAMI5"/>
</dbReference>
<dbReference type="CDD" id="cd03892">
    <property type="entry name" value="M20_peptT"/>
    <property type="match status" value="1"/>
</dbReference>
<dbReference type="EC" id="3.4.11.4" evidence="7"/>
<feature type="binding site" evidence="9">
    <location>
        <position position="144"/>
    </location>
    <ligand>
        <name>Zn(2+)</name>
        <dbReference type="ChEBI" id="CHEBI:29105"/>
        <label>1</label>
    </ligand>
</feature>
<keyword evidence="11" id="KW-0031">Aminopeptidase</keyword>
<evidence type="ECO:0000313" key="11">
    <source>
        <dbReference type="EMBL" id="AGT11283.1"/>
    </source>
</evidence>
<dbReference type="InterPro" id="IPR011650">
    <property type="entry name" value="Peptidase_M20_dimer"/>
</dbReference>
<dbReference type="SUPFAM" id="SSF55031">
    <property type="entry name" value="Bacterial exopeptidase dimerisation domain"/>
    <property type="match status" value="1"/>
</dbReference>
<reference evidence="11 12" key="1">
    <citation type="journal article" date="2014" name="BMC Genomics">
        <title>Architecture and functions of a multipartite genome of the methylotrophic bacterium Paracoccus aminophilus JCM 7686, containing primary and secondary chromids.</title>
        <authorList>
            <person name="Dziewit L."/>
            <person name="Czarnecki J."/>
            <person name="Wibberg D."/>
            <person name="Radlinska M."/>
            <person name="Mrozek P."/>
            <person name="Szymczak M."/>
            <person name="Schluter A."/>
            <person name="Puhler A."/>
            <person name="Bartosik D."/>
        </authorList>
    </citation>
    <scope>NUCLEOTIDE SEQUENCE [LARGE SCALE GENOMIC DNA]</scope>
    <source>
        <strain evidence="11">JCM 7686</strain>
        <plasmid evidence="12">Plasmid pAMI5</plasmid>
    </source>
</reference>
<name>S5YIH9_PARAH</name>
<accession>S5YIH9</accession>
<dbReference type="EMBL" id="CP006653">
    <property type="protein sequence ID" value="AGT11283.1"/>
    <property type="molecule type" value="Genomic_DNA"/>
</dbReference>
<feature type="active site" description="Proton acceptor" evidence="8">
    <location>
        <position position="178"/>
    </location>
</feature>
<keyword evidence="6" id="KW-0482">Metalloprotease</keyword>
<dbReference type="PATRIC" id="fig|1367847.3.peg.4253"/>
<keyword evidence="11" id="KW-0614">Plasmid</keyword>
<keyword evidence="5 9" id="KW-0862">Zinc</keyword>
<dbReference type="InterPro" id="IPR010161">
    <property type="entry name" value="Peptidase_M20B"/>
</dbReference>
<feature type="binding site" evidence="9">
    <location>
        <position position="201"/>
    </location>
    <ligand>
        <name>Zn(2+)</name>
        <dbReference type="ChEBI" id="CHEBI:29105"/>
        <label>1</label>
    </ligand>
</feature>
<dbReference type="PANTHER" id="PTHR42994">
    <property type="entry name" value="PEPTIDASE T"/>
    <property type="match status" value="1"/>
</dbReference>
<evidence type="ECO:0000256" key="7">
    <source>
        <dbReference type="NCBIfam" id="TIGR01882"/>
    </source>
</evidence>
<comment type="similarity">
    <text evidence="1">Belongs to the peptidase M20B family.</text>
</comment>
<dbReference type="NCBIfam" id="NF009920">
    <property type="entry name" value="PRK13381.1"/>
    <property type="match status" value="1"/>
</dbReference>
<evidence type="ECO:0000256" key="8">
    <source>
        <dbReference type="PIRSR" id="PIRSR037215-1"/>
    </source>
</evidence>
<protein>
    <recommendedName>
        <fullName evidence="7">Peptidase T</fullName>
        <ecNumber evidence="7">3.4.11.4</ecNumber>
    </recommendedName>
</protein>
<evidence type="ECO:0000256" key="6">
    <source>
        <dbReference type="ARBA" id="ARBA00023049"/>
    </source>
</evidence>
<feature type="active site" evidence="8">
    <location>
        <position position="83"/>
    </location>
</feature>
<dbReference type="SUPFAM" id="SSF53187">
    <property type="entry name" value="Zn-dependent exopeptidases"/>
    <property type="match status" value="1"/>
</dbReference>
<feature type="domain" description="Peptidase M20 dimerisation" evidence="10">
    <location>
        <begin position="211"/>
        <end position="270"/>
    </location>
</feature>
<keyword evidence="4 11" id="KW-0378">Hydrolase</keyword>
<proteinExistence type="inferred from homology"/>
<feature type="binding site" evidence="9">
    <location>
        <position position="179"/>
    </location>
    <ligand>
        <name>Zn(2+)</name>
        <dbReference type="ChEBI" id="CHEBI:29105"/>
        <label>2</label>
    </ligand>
</feature>
<dbReference type="GO" id="GO:0008270">
    <property type="term" value="F:zinc ion binding"/>
    <property type="evidence" value="ECO:0007669"/>
    <property type="project" value="InterPro"/>
</dbReference>
<dbReference type="NCBIfam" id="NF003976">
    <property type="entry name" value="PRK05469.1"/>
    <property type="match status" value="1"/>
</dbReference>
<dbReference type="GO" id="GO:0005829">
    <property type="term" value="C:cytosol"/>
    <property type="evidence" value="ECO:0007669"/>
    <property type="project" value="TreeGrafter"/>
</dbReference>
<dbReference type="Gene3D" id="3.30.70.360">
    <property type="match status" value="1"/>
</dbReference>
<evidence type="ECO:0000259" key="10">
    <source>
        <dbReference type="Pfam" id="PF07687"/>
    </source>
</evidence>
<evidence type="ECO:0000256" key="3">
    <source>
        <dbReference type="ARBA" id="ARBA00022723"/>
    </source>
</evidence>
<feature type="binding site" evidence="9">
    <location>
        <position position="384"/>
    </location>
    <ligand>
        <name>Zn(2+)</name>
        <dbReference type="ChEBI" id="CHEBI:29105"/>
        <label>2</label>
    </ligand>
</feature>
<evidence type="ECO:0000256" key="4">
    <source>
        <dbReference type="ARBA" id="ARBA00022801"/>
    </source>
</evidence>
<dbReference type="Pfam" id="PF07687">
    <property type="entry name" value="M20_dimer"/>
    <property type="match status" value="1"/>
</dbReference>
<dbReference type="NCBIfam" id="TIGR01882">
    <property type="entry name" value="peptidase-T"/>
    <property type="match status" value="1"/>
</dbReference>
<gene>
    <name evidence="11" type="ORF">JCM7686_pAMI5p217</name>
</gene>
<dbReference type="RefSeq" id="WP_020953054.1">
    <property type="nucleotide sequence ID" value="NC_022043.1"/>
</dbReference>
<organism evidence="11 12">
    <name type="scientific">Paracoccus aminophilus JCM 7686</name>
    <dbReference type="NCBI Taxonomy" id="1367847"/>
    <lineage>
        <taxon>Bacteria</taxon>
        <taxon>Pseudomonadati</taxon>
        <taxon>Pseudomonadota</taxon>
        <taxon>Alphaproteobacteria</taxon>
        <taxon>Rhodobacterales</taxon>
        <taxon>Paracoccaceae</taxon>
        <taxon>Paracoccus</taxon>
    </lineage>
</organism>
<feature type="binding site" evidence="9">
    <location>
        <position position="81"/>
    </location>
    <ligand>
        <name>Zn(2+)</name>
        <dbReference type="ChEBI" id="CHEBI:29105"/>
        <label>1</label>
    </ligand>
</feature>
<dbReference type="InterPro" id="IPR036264">
    <property type="entry name" value="Bact_exopeptidase_dim_dom"/>
</dbReference>
<dbReference type="OrthoDB" id="9804934at2"/>
<dbReference type="PROSITE" id="PS00758">
    <property type="entry name" value="ARGE_DAPE_CPG2_1"/>
    <property type="match status" value="1"/>
</dbReference>
<dbReference type="GO" id="GO:0008237">
    <property type="term" value="F:metallopeptidase activity"/>
    <property type="evidence" value="ECO:0007669"/>
    <property type="project" value="UniProtKB-KW"/>
</dbReference>
<keyword evidence="12" id="KW-1185">Reference proteome</keyword>
<dbReference type="GO" id="GO:0045148">
    <property type="term" value="F:tripeptide aminopeptidase activity"/>
    <property type="evidence" value="ECO:0007669"/>
    <property type="project" value="UniProtKB-UniRule"/>
</dbReference>
<comment type="cofactor">
    <cofactor evidence="9">
        <name>Zn(2+)</name>
        <dbReference type="ChEBI" id="CHEBI:29105"/>
    </cofactor>
    <text evidence="9">Binds 2 Zn(2+) ions per subunit.</text>
</comment>
<sequence>MSGQFDHELEARLVRYAAIDSQSDAASASSPSSEIQFAMLRLLERELTEMGASDVQLTAYGTVLATIPGTAPGPVIGLLAHVDTAPQFNATGVKPRVIRGYNGGDVTFPDDSALVLSPEEYPYLSEKIGDDLITASGTTLLGADDKAGVAVLMTLARHLLSNPQIAHPTLRLAFTPDEEIGCGVNPQLPKDLGAAFAYTLDGGSVGEIEYESFSADGAEITVTGVSIHPGLAKDKMVNAIHLAAKIIATLPQAAMVPELTEGRDGFIHATGMSGGSSEMKISLIIRDFELAGLAAKGELIRQVCAAVQATEPRATIQCEIRPQYRNMRYWIEKDMTPVNLAYAACRKLGIEPISVPIRGGTDGSRLTEMGVPTPNLFTGMQNIHGPLEWVSVQDMAKATALCLNLVELAAET</sequence>